<accession>A0A9N8HV31</accession>
<proteinExistence type="predicted"/>
<dbReference type="EMBL" id="CAICTM010001918">
    <property type="protein sequence ID" value="CAB9526976.1"/>
    <property type="molecule type" value="Genomic_DNA"/>
</dbReference>
<dbReference type="Gene3D" id="3.10.450.50">
    <property type="match status" value="1"/>
</dbReference>
<dbReference type="AlphaFoldDB" id="A0A9N8HV31"/>
<feature type="compositionally biased region" description="Basic and acidic residues" evidence="1">
    <location>
        <begin position="197"/>
        <end position="209"/>
    </location>
</feature>
<dbReference type="PANTHER" id="PTHR33747">
    <property type="entry name" value="UPF0225 PROTEIN SCO1677"/>
    <property type="match status" value="1"/>
</dbReference>
<gene>
    <name evidence="4" type="ORF">SEMRO_1920_G305510.1</name>
</gene>
<dbReference type="InterPro" id="IPR032710">
    <property type="entry name" value="NTF2-like_dom_sf"/>
</dbReference>
<feature type="domain" description="YchJ-like middle NTF2-like" evidence="3">
    <location>
        <begin position="90"/>
        <end position="198"/>
    </location>
</feature>
<dbReference type="OrthoDB" id="43687at2759"/>
<dbReference type="PANTHER" id="PTHR33747:SF1">
    <property type="entry name" value="ADENYLATE CYCLASE-ASSOCIATED CAP C-TERMINAL DOMAIN-CONTAINING PROTEIN"/>
    <property type="match status" value="1"/>
</dbReference>
<evidence type="ECO:0000313" key="5">
    <source>
        <dbReference type="Proteomes" id="UP001153069"/>
    </source>
</evidence>
<sequence>MTTSRFLLLLLVLRSAASFQPVATTTAHHHSTTSLSAKKTSSNKKKVRPSTSGFGGAATEPCPCGKSSDTSYMKCCGKLHKNMFEFQKATPEQIVRARYTAYAKREIDFIIQSTHPKNANFQADIAHWRSQIDTNCYDNFELTKCEILDFDPVDDANTKTATVKFVANMIQRDSREKTAFQETSTFEKVGPVWLYREGKIEDPPGRENETETDGEDVEAEEEEGAAP</sequence>
<organism evidence="4 5">
    <name type="scientific">Seminavis robusta</name>
    <dbReference type="NCBI Taxonomy" id="568900"/>
    <lineage>
        <taxon>Eukaryota</taxon>
        <taxon>Sar</taxon>
        <taxon>Stramenopiles</taxon>
        <taxon>Ochrophyta</taxon>
        <taxon>Bacillariophyta</taxon>
        <taxon>Bacillariophyceae</taxon>
        <taxon>Bacillariophycidae</taxon>
        <taxon>Naviculales</taxon>
        <taxon>Naviculaceae</taxon>
        <taxon>Seminavis</taxon>
    </lineage>
</organism>
<dbReference type="InterPro" id="IPR048469">
    <property type="entry name" value="YchJ-like_M"/>
</dbReference>
<dbReference type="Proteomes" id="UP001153069">
    <property type="component" value="Unassembled WGS sequence"/>
</dbReference>
<feature type="region of interest" description="Disordered" evidence="1">
    <location>
        <begin position="197"/>
        <end position="227"/>
    </location>
</feature>
<feature type="chain" id="PRO_5040309492" evidence="2">
    <location>
        <begin position="19"/>
        <end position="227"/>
    </location>
</feature>
<keyword evidence="5" id="KW-1185">Reference proteome</keyword>
<dbReference type="SUPFAM" id="SSF54427">
    <property type="entry name" value="NTF2-like"/>
    <property type="match status" value="1"/>
</dbReference>
<feature type="region of interest" description="Disordered" evidence="1">
    <location>
        <begin position="28"/>
        <end position="58"/>
    </location>
</feature>
<keyword evidence="2" id="KW-0732">Signal</keyword>
<evidence type="ECO:0000259" key="3">
    <source>
        <dbReference type="Pfam" id="PF17775"/>
    </source>
</evidence>
<reference evidence="4" key="1">
    <citation type="submission" date="2020-06" db="EMBL/GenBank/DDBJ databases">
        <authorList>
            <consortium name="Plant Systems Biology data submission"/>
        </authorList>
    </citation>
    <scope>NUCLEOTIDE SEQUENCE</scope>
    <source>
        <strain evidence="4">D6</strain>
    </source>
</reference>
<evidence type="ECO:0000256" key="2">
    <source>
        <dbReference type="SAM" id="SignalP"/>
    </source>
</evidence>
<feature type="signal peptide" evidence="2">
    <location>
        <begin position="1"/>
        <end position="18"/>
    </location>
</feature>
<comment type="caution">
    <text evidence="4">The sequence shown here is derived from an EMBL/GenBank/DDBJ whole genome shotgun (WGS) entry which is preliminary data.</text>
</comment>
<feature type="compositionally biased region" description="Acidic residues" evidence="1">
    <location>
        <begin position="210"/>
        <end position="227"/>
    </location>
</feature>
<protein>
    <submittedName>
        <fullName evidence="4">UPF0225 protein</fullName>
    </submittedName>
</protein>
<evidence type="ECO:0000313" key="4">
    <source>
        <dbReference type="EMBL" id="CAB9526976.1"/>
    </source>
</evidence>
<name>A0A9N8HV31_9STRA</name>
<evidence type="ECO:0000256" key="1">
    <source>
        <dbReference type="SAM" id="MobiDB-lite"/>
    </source>
</evidence>
<dbReference type="Pfam" id="PF17775">
    <property type="entry name" value="YchJ_M-like"/>
    <property type="match status" value="1"/>
</dbReference>